<feature type="domain" description="TRNA-binding" evidence="4">
    <location>
        <begin position="84"/>
        <end position="189"/>
    </location>
</feature>
<dbReference type="EMBL" id="LR215010">
    <property type="protein sequence ID" value="VEU68571.1"/>
    <property type="molecule type" value="Genomic_DNA"/>
</dbReference>
<evidence type="ECO:0000256" key="3">
    <source>
        <dbReference type="PROSITE-ProRule" id="PRU00209"/>
    </source>
</evidence>
<dbReference type="Gene3D" id="2.40.50.140">
    <property type="entry name" value="Nucleic acid-binding proteins"/>
    <property type="match status" value="1"/>
</dbReference>
<reference evidence="5 6" key="1">
    <citation type="submission" date="2019-01" db="EMBL/GenBank/DDBJ databases">
        <authorList>
            <consortium name="Pathogen Informatics"/>
        </authorList>
    </citation>
    <scope>NUCLEOTIDE SEQUENCE [LARGE SCALE GENOMIC DNA]</scope>
    <source>
        <strain evidence="5 6">NCTC10146</strain>
    </source>
</reference>
<keyword evidence="2 3" id="KW-0694">RNA-binding</keyword>
<gene>
    <name evidence="5" type="ORF">NCTC10146_00015</name>
</gene>
<dbReference type="InterPro" id="IPR012340">
    <property type="entry name" value="NA-bd_OB-fold"/>
</dbReference>
<evidence type="ECO:0000313" key="6">
    <source>
        <dbReference type="Proteomes" id="UP000290495"/>
    </source>
</evidence>
<dbReference type="Pfam" id="PF01588">
    <property type="entry name" value="tRNA_bind"/>
    <property type="match status" value="1"/>
</dbReference>
<accession>A0A449AQ02</accession>
<keyword evidence="1 3" id="KW-0820">tRNA-binding</keyword>
<evidence type="ECO:0000259" key="4">
    <source>
        <dbReference type="PROSITE" id="PS50886"/>
    </source>
</evidence>
<dbReference type="NCBIfam" id="NF045867">
    <property type="entry name" value="PheT_Nterm_rel"/>
    <property type="match status" value="1"/>
</dbReference>
<evidence type="ECO:0000313" key="5">
    <source>
        <dbReference type="EMBL" id="VEU68571.1"/>
    </source>
</evidence>
<dbReference type="PROSITE" id="PS50886">
    <property type="entry name" value="TRBD"/>
    <property type="match status" value="1"/>
</dbReference>
<organism evidence="5 6">
    <name type="scientific">Mycoplasmopsis canis</name>
    <dbReference type="NCBI Taxonomy" id="29555"/>
    <lineage>
        <taxon>Bacteria</taxon>
        <taxon>Bacillati</taxon>
        <taxon>Mycoplasmatota</taxon>
        <taxon>Mycoplasmoidales</taxon>
        <taxon>Metamycoplasmataceae</taxon>
        <taxon>Mycoplasmopsis</taxon>
    </lineage>
</organism>
<dbReference type="Proteomes" id="UP000290495">
    <property type="component" value="Chromosome"/>
</dbReference>
<dbReference type="AlphaFoldDB" id="A0A449AQ02"/>
<proteinExistence type="predicted"/>
<evidence type="ECO:0000256" key="2">
    <source>
        <dbReference type="ARBA" id="ARBA00022884"/>
    </source>
</evidence>
<name>A0A449AQ02_9BACT</name>
<dbReference type="Gene3D" id="3.30.1940.10">
    <property type="entry name" value="YtpR-like"/>
    <property type="match status" value="1"/>
</dbReference>
<dbReference type="SUPFAM" id="SSF50249">
    <property type="entry name" value="Nucleic acid-binding proteins"/>
    <property type="match status" value="1"/>
</dbReference>
<dbReference type="InterPro" id="IPR002547">
    <property type="entry name" value="tRNA-bd_dom"/>
</dbReference>
<dbReference type="InterPro" id="IPR037154">
    <property type="entry name" value="YtpR-like_sf"/>
</dbReference>
<protein>
    <submittedName>
        <fullName evidence="5">EMAP domain-containing protein</fullName>
    </submittedName>
</protein>
<evidence type="ECO:0000256" key="1">
    <source>
        <dbReference type="ARBA" id="ARBA00022555"/>
    </source>
</evidence>
<sequence length="190" mass="21395">MIIVNNINNFFKNSAIVFVDSRINGKNIVKSNDLVFFVDDKKRIQSINVLNSDKYNLNNKKFYTTDLNSLDLIKKEAEKNGLVFEFSQKFIYVKITKRIEHPKSNKLFIITVNDGNKEFDLVTNTLDSEVGKVVVMALPGSVTFAGTKVLNGKIMDIESPGMLAGYKTLSINKEGLIFGEESQIGKDFII</sequence>
<dbReference type="RefSeq" id="WP_004794143.1">
    <property type="nucleotide sequence ID" value="NZ_LR215010.1"/>
</dbReference>
<dbReference type="GO" id="GO:0000049">
    <property type="term" value="F:tRNA binding"/>
    <property type="evidence" value="ECO:0007669"/>
    <property type="project" value="UniProtKB-UniRule"/>
</dbReference>